<feature type="transmembrane region" description="Helical" evidence="1">
    <location>
        <begin position="215"/>
        <end position="236"/>
    </location>
</feature>
<keyword evidence="1" id="KW-0812">Transmembrane</keyword>
<gene>
    <name evidence="3" type="ordered locus">Hbut_0747</name>
</gene>
<accession>A2BKU0</accession>
<dbReference type="Pfam" id="PF07690">
    <property type="entry name" value="MFS_1"/>
    <property type="match status" value="1"/>
</dbReference>
<evidence type="ECO:0000313" key="3">
    <source>
        <dbReference type="EMBL" id="ABM80601.1"/>
    </source>
</evidence>
<evidence type="ECO:0000256" key="1">
    <source>
        <dbReference type="SAM" id="Phobius"/>
    </source>
</evidence>
<keyword evidence="1" id="KW-1133">Transmembrane helix</keyword>
<feature type="transmembrane region" description="Helical" evidence="1">
    <location>
        <begin position="101"/>
        <end position="119"/>
    </location>
</feature>
<feature type="transmembrane region" description="Helical" evidence="1">
    <location>
        <begin position="42"/>
        <end position="62"/>
    </location>
</feature>
<dbReference type="EnsemblBacteria" id="ABM80601">
    <property type="protein sequence ID" value="ABM80601"/>
    <property type="gene ID" value="Hbut_0747"/>
</dbReference>
<dbReference type="AlphaFoldDB" id="A2BKU0"/>
<dbReference type="HOGENOM" id="CLU_025894_0_2_2"/>
<dbReference type="InterPro" id="IPR011701">
    <property type="entry name" value="MFS"/>
</dbReference>
<dbReference type="PANTHER" id="PTHR23520:SF5">
    <property type="entry name" value="TRANSPORTER, PUTATIVE (AFU_ORTHOLOGUE AFUA_3G04000)-RELATED"/>
    <property type="match status" value="1"/>
</dbReference>
<proteinExistence type="predicted"/>
<sequence length="404" mass="42794">MGEDWLDRLWPVLVAAFASQVIGGLLWSVYAPFLRGQGFSGTLYGVIGSVSVFSSVAGSLVGGWVSDRYGSRGVIIAGVVSWSVGAAVLSLGGLYPALASSVLSGFGGGAVWVAVAALVSRTAPDAELDKAFSYMNAANLFGGALGSFMGWLPIIYSRATGAPLLESYRLFLAVGAAVLLAVTLPLYARVREPRAACAVGVDGPRRRVSVPWRTIYKLFLVELVIGFGAALSIHNIDYYFALKYGVTSAELGTTFGVQEAAMGVLTLYMPRFSRRVGGPLRTYLVLTGSSVPLLVAMTLVDSFPVAAALYIVRTILMNVASPLYQAFQMSLIPWELRGRGSSLLGLAWQVPVGLGRSVGGALLDIDVELPLRVTALLYTAALSMLAAFFPDHLRKRSTAATHRG</sequence>
<name>A2BKU0_HYPBU</name>
<dbReference type="PANTHER" id="PTHR23520">
    <property type="entry name" value="TRANSPORTER, PUTATIVE (AFU_ORTHOLOGUE AFUA_3G04000)-RELATED"/>
    <property type="match status" value="1"/>
</dbReference>
<evidence type="ECO:0000259" key="2">
    <source>
        <dbReference type="PROSITE" id="PS50850"/>
    </source>
</evidence>
<dbReference type="Gene3D" id="1.20.1250.20">
    <property type="entry name" value="MFS general substrate transporter like domains"/>
    <property type="match status" value="2"/>
</dbReference>
<dbReference type="KEGG" id="hbu:Hbut_0747"/>
<protein>
    <recommendedName>
        <fullName evidence="2">Major facilitator superfamily (MFS) profile domain-containing protein</fullName>
    </recommendedName>
</protein>
<dbReference type="InterPro" id="IPR036259">
    <property type="entry name" value="MFS_trans_sf"/>
</dbReference>
<dbReference type="InterPro" id="IPR020846">
    <property type="entry name" value="MFS_dom"/>
</dbReference>
<dbReference type="PROSITE" id="PS50850">
    <property type="entry name" value="MFS"/>
    <property type="match status" value="1"/>
</dbReference>
<feature type="transmembrane region" description="Helical" evidence="1">
    <location>
        <begin position="168"/>
        <end position="188"/>
    </location>
</feature>
<dbReference type="SUPFAM" id="SSF103473">
    <property type="entry name" value="MFS general substrate transporter"/>
    <property type="match status" value="1"/>
</dbReference>
<keyword evidence="1" id="KW-0472">Membrane</keyword>
<dbReference type="eggNOG" id="arCOG00132">
    <property type="taxonomic scope" value="Archaea"/>
</dbReference>
<dbReference type="GO" id="GO:0022857">
    <property type="term" value="F:transmembrane transporter activity"/>
    <property type="evidence" value="ECO:0007669"/>
    <property type="project" value="InterPro"/>
</dbReference>
<dbReference type="Proteomes" id="UP000002593">
    <property type="component" value="Chromosome"/>
</dbReference>
<dbReference type="STRING" id="415426.Hbut_0747"/>
<dbReference type="EMBL" id="CP000493">
    <property type="protein sequence ID" value="ABM80601.1"/>
    <property type="molecule type" value="Genomic_DNA"/>
</dbReference>
<organism evidence="3 4">
    <name type="scientific">Hyperthermus butylicus (strain DSM 5456 / JCM 9403 / PLM1-5)</name>
    <dbReference type="NCBI Taxonomy" id="415426"/>
    <lineage>
        <taxon>Archaea</taxon>
        <taxon>Thermoproteota</taxon>
        <taxon>Thermoprotei</taxon>
        <taxon>Desulfurococcales</taxon>
        <taxon>Pyrodictiaceae</taxon>
        <taxon>Hyperthermus</taxon>
    </lineage>
</organism>
<reference evidence="3 4" key="1">
    <citation type="journal article" date="2007" name="Archaea">
        <title>The genome of Hyperthermus butylicus: a sulfur-reducing, peptide fermenting, neutrophilic Crenarchaeote growing up to 108 degrees C.</title>
        <authorList>
            <person name="Brugger K."/>
            <person name="Chen L."/>
            <person name="Stark M."/>
            <person name="Zibat A."/>
            <person name="Redder P."/>
            <person name="Ruepp A."/>
            <person name="Awayez M."/>
            <person name="She Q."/>
            <person name="Garrett R.A."/>
            <person name="Klenk H.P."/>
        </authorList>
    </citation>
    <scope>NUCLEOTIDE SEQUENCE [LARGE SCALE GENOMIC DNA]</scope>
    <source>
        <strain evidence="4">DSM 5456 / JCM 9403 / PLM1-5</strain>
    </source>
</reference>
<feature type="transmembrane region" description="Helical" evidence="1">
    <location>
        <begin position="131"/>
        <end position="156"/>
    </location>
</feature>
<keyword evidence="4" id="KW-1185">Reference proteome</keyword>
<feature type="transmembrane region" description="Helical" evidence="1">
    <location>
        <begin position="74"/>
        <end position="95"/>
    </location>
</feature>
<feature type="transmembrane region" description="Helical" evidence="1">
    <location>
        <begin position="12"/>
        <end position="30"/>
    </location>
</feature>
<feature type="domain" description="Major facilitator superfamily (MFS) profile" evidence="2">
    <location>
        <begin position="8"/>
        <end position="398"/>
    </location>
</feature>
<evidence type="ECO:0000313" key="4">
    <source>
        <dbReference type="Proteomes" id="UP000002593"/>
    </source>
</evidence>